<dbReference type="EMBL" id="CM003378">
    <property type="protein sequence ID" value="KOM51087.1"/>
    <property type="molecule type" value="Genomic_DNA"/>
</dbReference>
<dbReference type="AlphaFoldDB" id="A0A0L9V7P8"/>
<gene>
    <name evidence="2" type="ORF">LR48_Vigan08g191300</name>
    <name evidence="3" type="ORF">LR48_Vigan08g191400</name>
</gene>
<proteinExistence type="predicted"/>
<evidence type="ECO:0000313" key="4">
    <source>
        <dbReference type="Proteomes" id="UP000053144"/>
    </source>
</evidence>
<reference evidence="2" key="2">
    <citation type="submission" date="2015-02" db="EMBL/GenBank/DDBJ databases">
        <authorList>
            <person name="Chooi Y.-H."/>
        </authorList>
    </citation>
    <scope>NUCLEOTIDE SEQUENCE</scope>
    <source>
        <tissue evidence="2">Seedling</tissue>
    </source>
</reference>
<feature type="compositionally biased region" description="Low complexity" evidence="1">
    <location>
        <begin position="79"/>
        <end position="88"/>
    </location>
</feature>
<protein>
    <submittedName>
        <fullName evidence="2">Uncharacterized protein</fullName>
    </submittedName>
</protein>
<reference evidence="4" key="1">
    <citation type="journal article" date="2015" name="Proc. Natl. Acad. Sci. U.S.A.">
        <title>Genome sequencing of adzuki bean (Vigna angularis) provides insight into high starch and low fat accumulation and domestication.</title>
        <authorList>
            <person name="Yang K."/>
            <person name="Tian Z."/>
            <person name="Chen C."/>
            <person name="Luo L."/>
            <person name="Zhao B."/>
            <person name="Wang Z."/>
            <person name="Yu L."/>
            <person name="Li Y."/>
            <person name="Sun Y."/>
            <person name="Li W."/>
            <person name="Chen Y."/>
            <person name="Li Y."/>
            <person name="Zhang Y."/>
            <person name="Ai D."/>
            <person name="Zhao J."/>
            <person name="Shang C."/>
            <person name="Ma Y."/>
            <person name="Wu B."/>
            <person name="Wang M."/>
            <person name="Gao L."/>
            <person name="Sun D."/>
            <person name="Zhang P."/>
            <person name="Guo F."/>
            <person name="Wang W."/>
            <person name="Li Y."/>
            <person name="Wang J."/>
            <person name="Varshney R.K."/>
            <person name="Wang J."/>
            <person name="Ling H.Q."/>
            <person name="Wan P."/>
        </authorList>
    </citation>
    <scope>NUCLEOTIDE SEQUENCE</scope>
    <source>
        <strain evidence="4">cv. Jingnong 6</strain>
    </source>
</reference>
<dbReference type="Gramene" id="KOM51087">
    <property type="protein sequence ID" value="KOM51087"/>
    <property type="gene ID" value="LR48_Vigan08g191400"/>
</dbReference>
<evidence type="ECO:0000313" key="2">
    <source>
        <dbReference type="EMBL" id="KOM51086.1"/>
    </source>
</evidence>
<feature type="region of interest" description="Disordered" evidence="1">
    <location>
        <begin position="68"/>
        <end position="88"/>
    </location>
</feature>
<evidence type="ECO:0000256" key="1">
    <source>
        <dbReference type="SAM" id="MobiDB-lite"/>
    </source>
</evidence>
<name>A0A0L9V7P8_PHAAN</name>
<dbReference type="Gramene" id="KOM51086">
    <property type="protein sequence ID" value="KOM51086"/>
    <property type="gene ID" value="LR48_Vigan08g191300"/>
</dbReference>
<dbReference type="Proteomes" id="UP000053144">
    <property type="component" value="Chromosome 8"/>
</dbReference>
<dbReference type="EMBL" id="CM003378">
    <property type="protein sequence ID" value="KOM51086.1"/>
    <property type="molecule type" value="Genomic_DNA"/>
</dbReference>
<sequence length="123" mass="13858">MPPLSYSSKIYIPTQKQNIDKGDQENPSWWPRWRRVSVATGIGSRLPDGWRFGRAAETRSSLGYRLRGKRDERKGGSGSAVANGSAAASCRWQGQGVFRLRQRWPCLTESMVSLRRDEETSGL</sequence>
<accession>A0A0L9V7P8</accession>
<organism evidence="2 4">
    <name type="scientific">Phaseolus angularis</name>
    <name type="common">Azuki bean</name>
    <name type="synonym">Vigna angularis</name>
    <dbReference type="NCBI Taxonomy" id="3914"/>
    <lineage>
        <taxon>Eukaryota</taxon>
        <taxon>Viridiplantae</taxon>
        <taxon>Streptophyta</taxon>
        <taxon>Embryophyta</taxon>
        <taxon>Tracheophyta</taxon>
        <taxon>Spermatophyta</taxon>
        <taxon>Magnoliopsida</taxon>
        <taxon>eudicotyledons</taxon>
        <taxon>Gunneridae</taxon>
        <taxon>Pentapetalae</taxon>
        <taxon>rosids</taxon>
        <taxon>fabids</taxon>
        <taxon>Fabales</taxon>
        <taxon>Fabaceae</taxon>
        <taxon>Papilionoideae</taxon>
        <taxon>50 kb inversion clade</taxon>
        <taxon>NPAAA clade</taxon>
        <taxon>indigoferoid/millettioid clade</taxon>
        <taxon>Phaseoleae</taxon>
        <taxon>Vigna</taxon>
    </lineage>
</organism>
<evidence type="ECO:0000313" key="3">
    <source>
        <dbReference type="EMBL" id="KOM51087.1"/>
    </source>
</evidence>